<dbReference type="Gene3D" id="3.40.710.10">
    <property type="entry name" value="DD-peptidase/beta-lactamase superfamily"/>
    <property type="match status" value="1"/>
</dbReference>
<keyword evidence="6" id="KW-0007">Acetylation</keyword>
<feature type="binding site" evidence="6">
    <location>
        <position position="269"/>
    </location>
    <ligand>
        <name>substrate</name>
    </ligand>
</feature>
<evidence type="ECO:0000256" key="2">
    <source>
        <dbReference type="ARBA" id="ARBA00011881"/>
    </source>
</evidence>
<organism evidence="8 9">
    <name type="scientific">Kribbella hippodromi</name>
    <dbReference type="NCBI Taxonomy" id="434347"/>
    <lineage>
        <taxon>Bacteria</taxon>
        <taxon>Bacillati</taxon>
        <taxon>Actinomycetota</taxon>
        <taxon>Actinomycetes</taxon>
        <taxon>Propionibacteriales</taxon>
        <taxon>Kribbellaceae</taxon>
        <taxon>Kribbella</taxon>
    </lineage>
</organism>
<feature type="binding site" evidence="6">
    <location>
        <position position="299"/>
    </location>
    <ligand>
        <name>substrate</name>
    </ligand>
</feature>
<evidence type="ECO:0000256" key="3">
    <source>
        <dbReference type="ARBA" id="ARBA00012918"/>
    </source>
</evidence>
<feature type="binding site" evidence="6">
    <location>
        <position position="262"/>
    </location>
    <ligand>
        <name>substrate</name>
    </ligand>
</feature>
<dbReference type="Proteomes" id="UP001501705">
    <property type="component" value="Unassembled WGS sequence"/>
</dbReference>
<dbReference type="PANTHER" id="PTHR12544">
    <property type="entry name" value="GLUTAMINASE"/>
    <property type="match status" value="1"/>
</dbReference>
<reference evidence="9" key="1">
    <citation type="journal article" date="2019" name="Int. J. Syst. Evol. Microbiol.">
        <title>The Global Catalogue of Microorganisms (GCM) 10K type strain sequencing project: providing services to taxonomists for standard genome sequencing and annotation.</title>
        <authorList>
            <consortium name="The Broad Institute Genomics Platform"/>
            <consortium name="The Broad Institute Genome Sequencing Center for Infectious Disease"/>
            <person name="Wu L."/>
            <person name="Ma J."/>
        </authorList>
    </citation>
    <scope>NUCLEOTIDE SEQUENCE [LARGE SCALE GENOMIC DNA]</scope>
    <source>
        <strain evidence="9">JCM 15572</strain>
    </source>
</reference>
<feature type="binding site" evidence="6">
    <location>
        <position position="166"/>
    </location>
    <ligand>
        <name>substrate</name>
    </ligand>
</feature>
<sequence>MTELAELAAARLRLFTEWDKDGDGRVWMWDVLSRLGQAGIDPLEPRVRAALAGARDADGRPLEVGIDKQPAQIDFPEFAKIAEHGDGVIGRALGDELAVSHAEFAELRQSMERIYTDLLPNEEGAVADYIPTLRDADPDKFGIAICTADGQVFSIGDADAGFSVQSTSKPFSYAMALEQHGAEEVHRWVGQEQSGGTFNDPRLSLDHDGKPKNPMINAGAIATLALVEPGLAETARFTEVKKTWERMMGAEPGSDTPTFLAERDTGHGNRGLANLMASRDMLRVDPRDRDAPDKAAEFYFQVCSLQVDAKRLAAAGATLVNGGVGPYSGERVFSQATSGQVLAVMAHSGMYDGSGQFFGQVGLPAKSGVSGNVMMVVPSKRLAVVVFSPRLDEAGNSVRGVEVCRRLVNEFGLHPYKGLGADRGRGTSTASRQVAGRGTADRKADTAGALQYALDGVRGPATGSAPTGTSTAPAAGTAASTAAATERTSPRPGHQL</sequence>
<feature type="binding site" evidence="6">
    <location>
        <position position="217"/>
    </location>
    <ligand>
        <name>substrate</name>
    </ligand>
</feature>
<feature type="binding site" evidence="6">
    <location>
        <position position="369"/>
    </location>
    <ligand>
        <name>substrate</name>
    </ligand>
</feature>
<feature type="region of interest" description="Disordered" evidence="7">
    <location>
        <begin position="457"/>
        <end position="496"/>
    </location>
</feature>
<dbReference type="SUPFAM" id="SSF56601">
    <property type="entry name" value="beta-lactamase/transpeptidase-like"/>
    <property type="match status" value="1"/>
</dbReference>
<evidence type="ECO:0000256" key="7">
    <source>
        <dbReference type="SAM" id="MobiDB-lite"/>
    </source>
</evidence>
<dbReference type="Pfam" id="PF04960">
    <property type="entry name" value="Glutaminase"/>
    <property type="match status" value="1"/>
</dbReference>
<feature type="region of interest" description="Disordered" evidence="7">
    <location>
        <begin position="418"/>
        <end position="442"/>
    </location>
</feature>
<proteinExistence type="inferred from homology"/>
<protein>
    <recommendedName>
        <fullName evidence="3 6">Glutaminase</fullName>
        <ecNumber evidence="3 6">3.5.1.2</ecNumber>
    </recommendedName>
</protein>
<dbReference type="NCBIfam" id="TIGR03814">
    <property type="entry name" value="Gln_ase"/>
    <property type="match status" value="1"/>
</dbReference>
<evidence type="ECO:0000256" key="6">
    <source>
        <dbReference type="HAMAP-Rule" id="MF_00313"/>
    </source>
</evidence>
<comment type="similarity">
    <text evidence="1 6">Belongs to the glutaminase family.</text>
</comment>
<dbReference type="RefSeq" id="WP_344234298.1">
    <property type="nucleotide sequence ID" value="NZ_BAAAPH010000009.1"/>
</dbReference>
<comment type="caution">
    <text evidence="8">The sequence shown here is derived from an EMBL/GenBank/DDBJ whole genome shotgun (WGS) entry which is preliminary data.</text>
</comment>
<dbReference type="EMBL" id="BAAAPH010000009">
    <property type="protein sequence ID" value="GAA1573051.1"/>
    <property type="molecule type" value="Genomic_DNA"/>
</dbReference>
<accession>A0ABP4P3L1</accession>
<feature type="binding site" evidence="6">
    <location>
        <position position="351"/>
    </location>
    <ligand>
        <name>substrate</name>
    </ligand>
</feature>
<keyword evidence="4 6" id="KW-0378">Hydrolase</keyword>
<feature type="compositionally biased region" description="Low complexity" evidence="7">
    <location>
        <begin position="460"/>
        <end position="485"/>
    </location>
</feature>
<dbReference type="InterPro" id="IPR015868">
    <property type="entry name" value="Glutaminase"/>
</dbReference>
<name>A0ABP4P3L1_9ACTN</name>
<evidence type="ECO:0000313" key="8">
    <source>
        <dbReference type="EMBL" id="GAA1573051.1"/>
    </source>
</evidence>
<comment type="subunit">
    <text evidence="2 6">Homotetramer.</text>
</comment>
<gene>
    <name evidence="6" type="primary">glsA</name>
    <name evidence="8" type="ORF">GCM10009804_31950</name>
</gene>
<evidence type="ECO:0000256" key="4">
    <source>
        <dbReference type="ARBA" id="ARBA00022801"/>
    </source>
</evidence>
<dbReference type="PANTHER" id="PTHR12544:SF29">
    <property type="entry name" value="GLUTAMINASE"/>
    <property type="match status" value="1"/>
</dbReference>
<dbReference type="EC" id="3.5.1.2" evidence="3 6"/>
<evidence type="ECO:0000256" key="1">
    <source>
        <dbReference type="ARBA" id="ARBA00011076"/>
    </source>
</evidence>
<keyword evidence="9" id="KW-1185">Reference proteome</keyword>
<evidence type="ECO:0000313" key="9">
    <source>
        <dbReference type="Proteomes" id="UP001501705"/>
    </source>
</evidence>
<comment type="catalytic activity">
    <reaction evidence="5 6">
        <text>L-glutamine + H2O = L-glutamate + NH4(+)</text>
        <dbReference type="Rhea" id="RHEA:15889"/>
        <dbReference type="ChEBI" id="CHEBI:15377"/>
        <dbReference type="ChEBI" id="CHEBI:28938"/>
        <dbReference type="ChEBI" id="CHEBI:29985"/>
        <dbReference type="ChEBI" id="CHEBI:58359"/>
        <dbReference type="EC" id="3.5.1.2"/>
    </reaction>
</comment>
<dbReference type="InterPro" id="IPR012338">
    <property type="entry name" value="Beta-lactam/transpept-like"/>
</dbReference>
<dbReference type="HAMAP" id="MF_00313">
    <property type="entry name" value="Glutaminase"/>
    <property type="match status" value="1"/>
</dbReference>
<evidence type="ECO:0000256" key="5">
    <source>
        <dbReference type="ARBA" id="ARBA00049534"/>
    </source>
</evidence>